<gene>
    <name evidence="1" type="ORF">NCTC11842_01734</name>
</gene>
<evidence type="ECO:0000313" key="2">
    <source>
        <dbReference type="Proteomes" id="UP000250443"/>
    </source>
</evidence>
<organism evidence="1 2">
    <name type="scientific">Pseudomonas luteola</name>
    <dbReference type="NCBI Taxonomy" id="47886"/>
    <lineage>
        <taxon>Bacteria</taxon>
        <taxon>Pseudomonadati</taxon>
        <taxon>Pseudomonadota</taxon>
        <taxon>Gammaproteobacteria</taxon>
        <taxon>Pseudomonadales</taxon>
        <taxon>Pseudomonadaceae</taxon>
        <taxon>Pseudomonas</taxon>
    </lineage>
</organism>
<dbReference type="EMBL" id="UAUF01000010">
    <property type="protein sequence ID" value="SPZ05314.1"/>
    <property type="molecule type" value="Genomic_DNA"/>
</dbReference>
<reference evidence="1 2" key="1">
    <citation type="submission" date="2018-06" db="EMBL/GenBank/DDBJ databases">
        <authorList>
            <consortium name="Pathogen Informatics"/>
            <person name="Doyle S."/>
        </authorList>
    </citation>
    <scope>NUCLEOTIDE SEQUENCE [LARGE SCALE GENOMIC DNA]</scope>
    <source>
        <strain evidence="1 2">NCTC11842</strain>
    </source>
</reference>
<evidence type="ECO:0000313" key="1">
    <source>
        <dbReference type="EMBL" id="SPZ05314.1"/>
    </source>
</evidence>
<dbReference type="Proteomes" id="UP000250443">
    <property type="component" value="Unassembled WGS sequence"/>
</dbReference>
<protein>
    <submittedName>
        <fullName evidence="1">Uncharacterized protein</fullName>
    </submittedName>
</protein>
<sequence length="179" mass="20263">MATSFHRRPNVTVEQLQAKRLSLLTQLQSPEHVTNIVTRDYGSHDPRIAPFPACTCGAAARLGKTDRGKWSACCSLCAKSISDPQAYDWAACLQWCQLNLEQLKYQELPLFGLNALDRPAAKLRLSSIYRDLLLRSQIATLDLSLSQRTHTHPAPGRDFLEKLYAYRDWAKLALRLIKI</sequence>
<dbReference type="AlphaFoldDB" id="A0A2X2CD87"/>
<accession>A0A2X2CD87</accession>
<name>A0A2X2CD87_PSELU</name>
<proteinExistence type="predicted"/>